<reference evidence="6 7" key="1">
    <citation type="submission" date="2019-08" db="EMBL/GenBank/DDBJ databases">
        <authorList>
            <person name="Hu J."/>
        </authorList>
    </citation>
    <scope>NUCLEOTIDE SEQUENCE [LARGE SCALE GENOMIC DNA]</scope>
    <source>
        <strain evidence="6 7">NEAU-184</strain>
    </source>
</reference>
<gene>
    <name evidence="6" type="ORF">FYC51_09465</name>
</gene>
<organism evidence="6 7">
    <name type="scientific">Agromyces mariniharenae</name>
    <dbReference type="NCBI Taxonomy" id="2604423"/>
    <lineage>
        <taxon>Bacteria</taxon>
        <taxon>Bacillati</taxon>
        <taxon>Actinomycetota</taxon>
        <taxon>Actinomycetes</taxon>
        <taxon>Micrococcales</taxon>
        <taxon>Microbacteriaceae</taxon>
        <taxon>Agromyces</taxon>
    </lineage>
</organism>
<name>A0A5S4V4C2_9MICO</name>
<dbReference type="InterPro" id="IPR008217">
    <property type="entry name" value="Ccc1_fam"/>
</dbReference>
<comment type="caution">
    <text evidence="6">The sequence shown here is derived from an EMBL/GenBank/DDBJ whole genome shotgun (WGS) entry which is preliminary data.</text>
</comment>
<dbReference type="PANTHER" id="PTHR31851">
    <property type="entry name" value="FE(2+)/MN(2+) TRANSPORTER PCL1"/>
    <property type="match status" value="1"/>
</dbReference>
<feature type="transmembrane region" description="Helical" evidence="5">
    <location>
        <begin position="37"/>
        <end position="57"/>
    </location>
</feature>
<accession>A0A5S4V4C2</accession>
<protein>
    <recommendedName>
        <fullName evidence="8">VIT family protein</fullName>
    </recommendedName>
</protein>
<keyword evidence="3 5" id="KW-1133">Transmembrane helix</keyword>
<keyword evidence="4 5" id="KW-0472">Membrane</keyword>
<dbReference type="Pfam" id="PF01988">
    <property type="entry name" value="VIT1"/>
    <property type="match status" value="1"/>
</dbReference>
<feature type="transmembrane region" description="Helical" evidence="5">
    <location>
        <begin position="139"/>
        <end position="163"/>
    </location>
</feature>
<evidence type="ECO:0000313" key="6">
    <source>
        <dbReference type="EMBL" id="TYL53846.1"/>
    </source>
</evidence>
<feature type="transmembrane region" description="Helical" evidence="5">
    <location>
        <begin position="198"/>
        <end position="220"/>
    </location>
</feature>
<dbReference type="GO" id="GO:0030026">
    <property type="term" value="P:intracellular manganese ion homeostasis"/>
    <property type="evidence" value="ECO:0007669"/>
    <property type="project" value="InterPro"/>
</dbReference>
<evidence type="ECO:0000256" key="2">
    <source>
        <dbReference type="ARBA" id="ARBA00022692"/>
    </source>
</evidence>
<evidence type="ECO:0000256" key="3">
    <source>
        <dbReference type="ARBA" id="ARBA00022989"/>
    </source>
</evidence>
<dbReference type="Proteomes" id="UP000325243">
    <property type="component" value="Unassembled WGS sequence"/>
</dbReference>
<dbReference type="GO" id="GO:0005384">
    <property type="term" value="F:manganese ion transmembrane transporter activity"/>
    <property type="evidence" value="ECO:0007669"/>
    <property type="project" value="InterPro"/>
</dbReference>
<dbReference type="EMBL" id="VSSB01000001">
    <property type="protein sequence ID" value="TYL53846.1"/>
    <property type="molecule type" value="Genomic_DNA"/>
</dbReference>
<evidence type="ECO:0000256" key="4">
    <source>
        <dbReference type="ARBA" id="ARBA00023136"/>
    </source>
</evidence>
<keyword evidence="7" id="KW-1185">Reference proteome</keyword>
<keyword evidence="2 5" id="KW-0812">Transmembrane</keyword>
<feature type="transmembrane region" description="Helical" evidence="5">
    <location>
        <begin position="169"/>
        <end position="191"/>
    </location>
</feature>
<comment type="subcellular location">
    <subcellularLocation>
        <location evidence="1">Endomembrane system</location>
        <topology evidence="1">Multi-pass membrane protein</topology>
    </subcellularLocation>
</comment>
<proteinExistence type="predicted"/>
<evidence type="ECO:0000313" key="7">
    <source>
        <dbReference type="Proteomes" id="UP000325243"/>
    </source>
</evidence>
<evidence type="ECO:0000256" key="5">
    <source>
        <dbReference type="SAM" id="Phobius"/>
    </source>
</evidence>
<dbReference type="RefSeq" id="WP_148733312.1">
    <property type="nucleotide sequence ID" value="NZ_VSSB01000001.1"/>
</dbReference>
<dbReference type="GO" id="GO:0012505">
    <property type="term" value="C:endomembrane system"/>
    <property type="evidence" value="ECO:0007669"/>
    <property type="project" value="UniProtKB-SubCell"/>
</dbReference>
<evidence type="ECO:0000256" key="1">
    <source>
        <dbReference type="ARBA" id="ARBA00004127"/>
    </source>
</evidence>
<feature type="transmembrane region" description="Helical" evidence="5">
    <location>
        <begin position="12"/>
        <end position="31"/>
    </location>
</feature>
<sequence>MGWYRSPGFRGLAVAATDGIIGTAGVLQGFAGAGASSSTLLVASISALVAGSAAGFGSKYAELAAERDAERAVIAAETKDLHEDSSDELAELTAHFEERGVEPGLARSTAEQMFAHDALAAQLETEHGITGPTGPAEQYLGAFATALAFAAGSALPLGILLAYPAAWESWAVFVAVLISLAITSVLIAISARTSVPRALARTITIGAVTMALSYLAGVIVF</sequence>
<evidence type="ECO:0008006" key="8">
    <source>
        <dbReference type="Google" id="ProtNLM"/>
    </source>
</evidence>
<dbReference type="AlphaFoldDB" id="A0A5S4V4C2"/>